<evidence type="ECO:0000256" key="1">
    <source>
        <dbReference type="SAM" id="MobiDB-lite"/>
    </source>
</evidence>
<name>A0A9E8A7J5_9HYPH</name>
<organism evidence="2">
    <name type="scientific">Bosea sp. NBC_00436</name>
    <dbReference type="NCBI Taxonomy" id="2969620"/>
    <lineage>
        <taxon>Bacteria</taxon>
        <taxon>Pseudomonadati</taxon>
        <taxon>Pseudomonadota</taxon>
        <taxon>Alphaproteobacteria</taxon>
        <taxon>Hyphomicrobiales</taxon>
        <taxon>Boseaceae</taxon>
        <taxon>Bosea</taxon>
    </lineage>
</organism>
<dbReference type="AlphaFoldDB" id="A0A9E8A7J5"/>
<proteinExistence type="predicted"/>
<dbReference type="EMBL" id="CP102774">
    <property type="protein sequence ID" value="UZF89015.1"/>
    <property type="molecule type" value="Genomic_DNA"/>
</dbReference>
<sequence length="196" mass="22000">MSEDASIIADHGSSAFETSAFEGTTPAPWKPTEKAIEFQDDDPANKKERVAPPIQVDDAERELAESLKQLRDRALASRRRAIADMFAMADQWKALAPRLPRQQLLAFIRNECRLPRSDAKAHLELADFDVEEREILRRSAIDVGVLLRLTRQPPNVRAEALTALRSGRTLSLTDLRLLRRDVLAGDARHSSQPDGR</sequence>
<feature type="compositionally biased region" description="Basic and acidic residues" evidence="1">
    <location>
        <begin position="31"/>
        <end position="50"/>
    </location>
</feature>
<protein>
    <submittedName>
        <fullName evidence="2">Uncharacterized protein</fullName>
    </submittedName>
</protein>
<accession>A0A9E8A7J5</accession>
<reference evidence="2" key="1">
    <citation type="submission" date="2022-08" db="EMBL/GenBank/DDBJ databases">
        <title>Complete Genome Sequences of 2 Bosea sp. soil isolates.</title>
        <authorList>
            <person name="Alvarez Arevalo M."/>
            <person name="Sterndorff E.B."/>
            <person name="Faurdal D."/>
            <person name="Joergensen T.S."/>
            <person name="Weber T."/>
        </authorList>
    </citation>
    <scope>NUCLEOTIDE SEQUENCE</scope>
    <source>
        <strain evidence="2">NBC_00436</strain>
    </source>
</reference>
<evidence type="ECO:0000313" key="2">
    <source>
        <dbReference type="EMBL" id="UZF89015.1"/>
    </source>
</evidence>
<gene>
    <name evidence="2" type="ORF">NWE54_09615</name>
</gene>
<feature type="region of interest" description="Disordered" evidence="1">
    <location>
        <begin position="1"/>
        <end position="50"/>
    </location>
</feature>